<dbReference type="Gene3D" id="1.10.238.10">
    <property type="entry name" value="EF-hand"/>
    <property type="match status" value="1"/>
</dbReference>
<gene>
    <name evidence="2" type="ORF">J0M35_06295</name>
</gene>
<reference evidence="2" key="1">
    <citation type="submission" date="2021-02" db="EMBL/GenBank/DDBJ databases">
        <title>Genome-Resolved Metagenomics of a Microbial Community Performing Photosynthetic Biological Nutrient Removal.</title>
        <authorList>
            <person name="Mcdaniel E.A."/>
        </authorList>
    </citation>
    <scope>NUCLEOTIDE SEQUENCE</scope>
    <source>
        <strain evidence="2">UWPOB_OBS1</strain>
    </source>
</reference>
<dbReference type="InterPro" id="IPR002048">
    <property type="entry name" value="EF_hand_dom"/>
</dbReference>
<dbReference type="Proteomes" id="UP000664277">
    <property type="component" value="Unassembled WGS sequence"/>
</dbReference>
<dbReference type="PROSITE" id="PS50222">
    <property type="entry name" value="EF_HAND_2"/>
    <property type="match status" value="1"/>
</dbReference>
<proteinExistence type="predicted"/>
<dbReference type="Pfam" id="PF13405">
    <property type="entry name" value="EF-hand_6"/>
    <property type="match status" value="1"/>
</dbReference>
<dbReference type="AlphaFoldDB" id="A0A8J7P738"/>
<evidence type="ECO:0000259" key="1">
    <source>
        <dbReference type="PROSITE" id="PS50222"/>
    </source>
</evidence>
<name>A0A8J7P738_9BACT</name>
<dbReference type="PROSITE" id="PS00018">
    <property type="entry name" value="EF_HAND_1"/>
    <property type="match status" value="1"/>
</dbReference>
<dbReference type="EMBL" id="JAFLCK010000006">
    <property type="protein sequence ID" value="MBN8659954.1"/>
    <property type="molecule type" value="Genomic_DNA"/>
</dbReference>
<protein>
    <recommendedName>
        <fullName evidence="1">EF-hand domain-containing protein</fullName>
    </recommendedName>
</protein>
<feature type="domain" description="EF-hand" evidence="1">
    <location>
        <begin position="39"/>
        <end position="74"/>
    </location>
</feature>
<accession>A0A8J7P738</accession>
<evidence type="ECO:0000313" key="2">
    <source>
        <dbReference type="EMBL" id="MBN8659954.1"/>
    </source>
</evidence>
<comment type="caution">
    <text evidence="2">The sequence shown here is derived from an EMBL/GenBank/DDBJ whole genome shotgun (WGS) entry which is preliminary data.</text>
</comment>
<sequence length="124" mass="14208">MTSDINSSNSEQINESAEFDRHWLRSETSAEPVYQDIKQIRDYARLAFDRLDLDKNGFIERSELFTFLQSDKVSSREKSFITFLLNNQEAIAEMVSEEKSGPESGISRDDLESYFALVINLIGA</sequence>
<dbReference type="InterPro" id="IPR011992">
    <property type="entry name" value="EF-hand-dom_pair"/>
</dbReference>
<organism evidence="2 3">
    <name type="scientific">Candidatus Obscuribacter phosphatis</name>
    <dbReference type="NCBI Taxonomy" id="1906157"/>
    <lineage>
        <taxon>Bacteria</taxon>
        <taxon>Bacillati</taxon>
        <taxon>Candidatus Melainabacteria</taxon>
        <taxon>Candidatus Obscuribacterales</taxon>
        <taxon>Candidatus Obscuribacteraceae</taxon>
        <taxon>Candidatus Obscuribacter</taxon>
    </lineage>
</organism>
<evidence type="ECO:0000313" key="3">
    <source>
        <dbReference type="Proteomes" id="UP000664277"/>
    </source>
</evidence>
<dbReference type="SUPFAM" id="SSF47473">
    <property type="entry name" value="EF-hand"/>
    <property type="match status" value="1"/>
</dbReference>
<dbReference type="GO" id="GO:0005509">
    <property type="term" value="F:calcium ion binding"/>
    <property type="evidence" value="ECO:0007669"/>
    <property type="project" value="InterPro"/>
</dbReference>
<dbReference type="InterPro" id="IPR018247">
    <property type="entry name" value="EF_Hand_1_Ca_BS"/>
</dbReference>